<dbReference type="Proteomes" id="UP000707731">
    <property type="component" value="Unassembled WGS sequence"/>
</dbReference>
<proteinExistence type="predicted"/>
<reference evidence="1 2" key="1">
    <citation type="submission" date="2020-10" db="EMBL/GenBank/DDBJ databases">
        <title>Identification of Nocardia species via Next-generation sequencing and recognition of intraspecies genetic diversity.</title>
        <authorList>
            <person name="Li P."/>
            <person name="Li P."/>
            <person name="Lu B."/>
        </authorList>
    </citation>
    <scope>NUCLEOTIDE SEQUENCE [LARGE SCALE GENOMIC DNA]</scope>
    <source>
        <strain evidence="1 2">BJ06-0143</strain>
    </source>
</reference>
<evidence type="ECO:0000313" key="2">
    <source>
        <dbReference type="Proteomes" id="UP000707731"/>
    </source>
</evidence>
<protein>
    <submittedName>
        <fullName evidence="1">Uncharacterized protein</fullName>
    </submittedName>
</protein>
<comment type="caution">
    <text evidence="1">The sequence shown here is derived from an EMBL/GenBank/DDBJ whole genome shotgun (WGS) entry which is preliminary data.</text>
</comment>
<evidence type="ECO:0000313" key="1">
    <source>
        <dbReference type="EMBL" id="MBF6357929.1"/>
    </source>
</evidence>
<sequence length="60" mass="7049">MNDRVRPERSSAAVTIPDKEPIPLGVIEKLIRLVHLTPEEIETMTREQAVERLHRYWAEQ</sequence>
<gene>
    <name evidence="1" type="ORF">IU449_25870</name>
</gene>
<dbReference type="EMBL" id="JADLQN010000008">
    <property type="protein sequence ID" value="MBF6357929.1"/>
    <property type="molecule type" value="Genomic_DNA"/>
</dbReference>
<accession>A0ABS0DLL5</accession>
<keyword evidence="2" id="KW-1185">Reference proteome</keyword>
<name>A0ABS0DLL5_9NOCA</name>
<organism evidence="1 2">
    <name type="scientific">Nocardia higoensis</name>
    <dbReference type="NCBI Taxonomy" id="228599"/>
    <lineage>
        <taxon>Bacteria</taxon>
        <taxon>Bacillati</taxon>
        <taxon>Actinomycetota</taxon>
        <taxon>Actinomycetes</taxon>
        <taxon>Mycobacteriales</taxon>
        <taxon>Nocardiaceae</taxon>
        <taxon>Nocardia</taxon>
    </lineage>
</organism>
<dbReference type="RefSeq" id="WP_195004774.1">
    <property type="nucleotide sequence ID" value="NZ_JADLQN010000008.1"/>
</dbReference>